<evidence type="ECO:0008006" key="3">
    <source>
        <dbReference type="Google" id="ProtNLM"/>
    </source>
</evidence>
<dbReference type="EMBL" id="KC246950">
    <property type="protein sequence ID" value="AHF26681.1"/>
    <property type="molecule type" value="Genomic_DNA"/>
</dbReference>
<dbReference type="GO" id="GO:0005829">
    <property type="term" value="C:cytosol"/>
    <property type="evidence" value="ECO:0007669"/>
    <property type="project" value="TreeGrafter"/>
</dbReference>
<dbReference type="Pfam" id="PF02622">
    <property type="entry name" value="DUF179"/>
    <property type="match status" value="1"/>
</dbReference>
<name>W0FP44_9BACT</name>
<organism evidence="2">
    <name type="scientific">uncultured bacterium Contig628</name>
    <dbReference type="NCBI Taxonomy" id="1393597"/>
    <lineage>
        <taxon>Bacteria</taxon>
        <taxon>environmental samples</taxon>
    </lineage>
</organism>
<proteinExistence type="inferred from homology"/>
<dbReference type="InterPro" id="IPR003774">
    <property type="entry name" value="AlgH-like"/>
</dbReference>
<accession>W0FP44</accession>
<comment type="similarity">
    <text evidence="1">Belongs to the UPF0301 (AlgH) family.</text>
</comment>
<dbReference type="Gene3D" id="3.40.1740.10">
    <property type="entry name" value="VC0467-like"/>
    <property type="match status" value="1"/>
</dbReference>
<feature type="non-terminal residue" evidence="2">
    <location>
        <position position="52"/>
    </location>
</feature>
<dbReference type="PANTHER" id="PTHR30327">
    <property type="entry name" value="UNCHARACTERIZED PROTEIN YQGE"/>
    <property type="match status" value="1"/>
</dbReference>
<reference evidence="2" key="1">
    <citation type="journal article" date="2013" name="PLoS ONE">
        <title>Metagenomic insights into the carbohydrate-active enzymes carried by the microorganisms adhering to solid digesta in the rumen of cows.</title>
        <authorList>
            <person name="Wang L."/>
            <person name="Hatem A."/>
            <person name="Catalyurek U.V."/>
            <person name="Morrison M."/>
            <person name="Yu Z."/>
        </authorList>
    </citation>
    <scope>NUCLEOTIDE SEQUENCE</scope>
</reference>
<protein>
    <recommendedName>
        <fullName evidence="3">YqgE/AlgH family protein</fullName>
    </recommendedName>
</protein>
<dbReference type="AlphaFoldDB" id="W0FP44"/>
<dbReference type="PANTHER" id="PTHR30327:SF1">
    <property type="entry name" value="UPF0301 PROTEIN YQGE"/>
    <property type="match status" value="1"/>
</dbReference>
<dbReference type="SUPFAM" id="SSF143456">
    <property type="entry name" value="VC0467-like"/>
    <property type="match status" value="1"/>
</dbReference>
<evidence type="ECO:0000313" key="2">
    <source>
        <dbReference type="EMBL" id="AHF26681.1"/>
    </source>
</evidence>
<sequence length="52" mass="5914">MNLQHHFLIAMPALQDPIFRRSVVYICEHNTNGAMGIIVNKPLENLKIEGIL</sequence>
<evidence type="ECO:0000256" key="1">
    <source>
        <dbReference type="ARBA" id="ARBA00009600"/>
    </source>
</evidence>